<dbReference type="GO" id="GO:0043489">
    <property type="term" value="P:RNA stabilization"/>
    <property type="evidence" value="ECO:0007669"/>
    <property type="project" value="TreeGrafter"/>
</dbReference>
<accession>A0A3Q0E072</accession>
<reference evidence="3" key="1">
    <citation type="submission" date="2025-08" db="UniProtKB">
        <authorList>
            <consortium name="RefSeq"/>
        </authorList>
    </citation>
    <scope>IDENTIFICATION</scope>
</reference>
<feature type="compositionally biased region" description="Basic residues" evidence="1">
    <location>
        <begin position="103"/>
        <end position="119"/>
    </location>
</feature>
<protein>
    <submittedName>
        <fullName evidence="3">Nucleolar protein of 40 kDa-like</fullName>
    </submittedName>
</protein>
<feature type="compositionally biased region" description="Basic residues" evidence="1">
    <location>
        <begin position="148"/>
        <end position="159"/>
    </location>
</feature>
<keyword evidence="2" id="KW-1185">Reference proteome</keyword>
<name>A0A3Q0E072_CARSF</name>
<evidence type="ECO:0000256" key="1">
    <source>
        <dbReference type="SAM" id="MobiDB-lite"/>
    </source>
</evidence>
<dbReference type="PANTHER" id="PTHR15838">
    <property type="entry name" value="NUCLEOLAR PROTEIN OF 40 KDA"/>
    <property type="match status" value="1"/>
</dbReference>
<dbReference type="KEGG" id="csyr:103263617"/>
<organism evidence="2 3">
    <name type="scientific">Carlito syrichta</name>
    <name type="common">Philippine tarsier</name>
    <name type="synonym">Tarsius syrichta</name>
    <dbReference type="NCBI Taxonomy" id="1868482"/>
    <lineage>
        <taxon>Eukaryota</taxon>
        <taxon>Metazoa</taxon>
        <taxon>Chordata</taxon>
        <taxon>Craniata</taxon>
        <taxon>Vertebrata</taxon>
        <taxon>Euteleostomi</taxon>
        <taxon>Mammalia</taxon>
        <taxon>Eutheria</taxon>
        <taxon>Euarchontoglires</taxon>
        <taxon>Primates</taxon>
        <taxon>Haplorrhini</taxon>
        <taxon>Tarsiiformes</taxon>
        <taxon>Tarsiidae</taxon>
        <taxon>Carlito</taxon>
    </lineage>
</organism>
<sequence length="166" mass="18981">MKNYRIKVSLSMKVVNQGTGKDLDPNNIIIEQEERQRQIFQDYTGQISLEVVLNTTSKCSCKGHFANNCFMKPGGTKYSLIPDEVDEKEAKSAEFEKPDPMRNSRKRKKSEEKKKKHGDKKSSDSDSSDSESDTSKTAKHTSKDSKAAKKKKKQHKKQHRSDSRKE</sequence>
<evidence type="ECO:0000313" key="3">
    <source>
        <dbReference type="RefSeq" id="XP_021569734.1"/>
    </source>
</evidence>
<dbReference type="OrthoDB" id="1918363at2759"/>
<proteinExistence type="predicted"/>
<dbReference type="GeneID" id="103263617"/>
<dbReference type="AlphaFoldDB" id="A0A3Q0E072"/>
<dbReference type="GO" id="GO:0003723">
    <property type="term" value="F:RNA binding"/>
    <property type="evidence" value="ECO:0007669"/>
    <property type="project" value="TreeGrafter"/>
</dbReference>
<gene>
    <name evidence="3" type="primary">LOC103263617</name>
</gene>
<feature type="compositionally biased region" description="Basic and acidic residues" evidence="1">
    <location>
        <begin position="133"/>
        <end position="147"/>
    </location>
</feature>
<feature type="compositionally biased region" description="Basic and acidic residues" evidence="1">
    <location>
        <begin position="88"/>
        <end position="102"/>
    </location>
</feature>
<feature type="region of interest" description="Disordered" evidence="1">
    <location>
        <begin position="72"/>
        <end position="166"/>
    </location>
</feature>
<dbReference type="Proteomes" id="UP000189704">
    <property type="component" value="Unplaced"/>
</dbReference>
<dbReference type="RefSeq" id="XP_021569734.1">
    <property type="nucleotide sequence ID" value="XM_021714059.1"/>
</dbReference>
<evidence type="ECO:0000313" key="2">
    <source>
        <dbReference type="Proteomes" id="UP000189704"/>
    </source>
</evidence>
<dbReference type="PANTHER" id="PTHR15838:SF1">
    <property type="entry name" value="ZINC FINGER CCHC DOMAIN-CONTAINING PROTEIN 17"/>
    <property type="match status" value="1"/>
</dbReference>